<comment type="similarity">
    <text evidence="2 6">Belongs to the adaptor complexes small subunit family.</text>
</comment>
<dbReference type="AlphaFoldDB" id="A0A830HBY1"/>
<evidence type="ECO:0000256" key="6">
    <source>
        <dbReference type="PIRNR" id="PIRNR015588"/>
    </source>
</evidence>
<keyword evidence="5 6" id="KW-0472">Membrane</keyword>
<dbReference type="GO" id="GO:0006886">
    <property type="term" value="P:intracellular protein transport"/>
    <property type="evidence" value="ECO:0007669"/>
    <property type="project" value="UniProtKB-UniRule"/>
</dbReference>
<dbReference type="Gene3D" id="3.30.450.60">
    <property type="match status" value="1"/>
</dbReference>
<protein>
    <recommendedName>
        <fullName evidence="6">AP complex subunit sigma</fullName>
    </recommendedName>
</protein>
<dbReference type="Proteomes" id="UP000660262">
    <property type="component" value="Unassembled WGS sequence"/>
</dbReference>
<dbReference type="InterPro" id="IPR016635">
    <property type="entry name" value="AP_complex_ssu"/>
</dbReference>
<dbReference type="InterPro" id="IPR000804">
    <property type="entry name" value="Clathrin_sm-chain_CS"/>
</dbReference>
<evidence type="ECO:0000259" key="7">
    <source>
        <dbReference type="Pfam" id="PF01217"/>
    </source>
</evidence>
<evidence type="ECO:0000256" key="4">
    <source>
        <dbReference type="ARBA" id="ARBA00022927"/>
    </source>
</evidence>
<dbReference type="EMBL" id="BNJQ01000008">
    <property type="protein sequence ID" value="GHP04525.1"/>
    <property type="molecule type" value="Genomic_DNA"/>
</dbReference>
<evidence type="ECO:0000256" key="3">
    <source>
        <dbReference type="ARBA" id="ARBA00022448"/>
    </source>
</evidence>
<evidence type="ECO:0000256" key="5">
    <source>
        <dbReference type="ARBA" id="ARBA00023136"/>
    </source>
</evidence>
<dbReference type="GO" id="GO:0016192">
    <property type="term" value="P:vesicle-mediated transport"/>
    <property type="evidence" value="ECO:0007669"/>
    <property type="project" value="InterPro"/>
</dbReference>
<dbReference type="GO" id="GO:0030117">
    <property type="term" value="C:membrane coat"/>
    <property type="evidence" value="ECO:0007669"/>
    <property type="project" value="InterPro"/>
</dbReference>
<name>A0A830HBY1_9CHLO</name>
<dbReference type="PROSITE" id="PS00989">
    <property type="entry name" value="CLAT_ADAPTOR_S"/>
    <property type="match status" value="1"/>
</dbReference>
<keyword evidence="3 6" id="KW-0813">Transport</keyword>
<evidence type="ECO:0000256" key="2">
    <source>
        <dbReference type="ARBA" id="ARBA00006972"/>
    </source>
</evidence>
<dbReference type="InterPro" id="IPR011012">
    <property type="entry name" value="Longin-like_dom_sf"/>
</dbReference>
<dbReference type="SUPFAM" id="SSF64356">
    <property type="entry name" value="SNARE-like"/>
    <property type="match status" value="1"/>
</dbReference>
<comment type="caution">
    <text evidence="8">The sequence shown here is derived from an EMBL/GenBank/DDBJ whole genome shotgun (WGS) entry which is preliminary data.</text>
</comment>
<proteinExistence type="inferred from homology"/>
<dbReference type="Pfam" id="PF01217">
    <property type="entry name" value="Clat_adaptor_s"/>
    <property type="match status" value="1"/>
</dbReference>
<accession>A0A830HBY1</accession>
<dbReference type="GO" id="GO:0012505">
    <property type="term" value="C:endomembrane system"/>
    <property type="evidence" value="ECO:0007669"/>
    <property type="project" value="UniProtKB-SubCell"/>
</dbReference>
<dbReference type="PIRSF" id="PIRSF015588">
    <property type="entry name" value="AP_complex_sigma"/>
    <property type="match status" value="1"/>
</dbReference>
<gene>
    <name evidence="8" type="ORF">PPROV_000327900</name>
</gene>
<dbReference type="PANTHER" id="PTHR11753">
    <property type="entry name" value="ADAPTOR COMPLEXES SMALL SUBUNIT FAMILY"/>
    <property type="match status" value="1"/>
</dbReference>
<organism evidence="8 9">
    <name type="scientific">Pycnococcus provasolii</name>
    <dbReference type="NCBI Taxonomy" id="41880"/>
    <lineage>
        <taxon>Eukaryota</taxon>
        <taxon>Viridiplantae</taxon>
        <taxon>Chlorophyta</taxon>
        <taxon>Pseudoscourfieldiophyceae</taxon>
        <taxon>Pseudoscourfieldiales</taxon>
        <taxon>Pycnococcaceae</taxon>
        <taxon>Pycnococcus</taxon>
    </lineage>
</organism>
<evidence type="ECO:0000256" key="1">
    <source>
        <dbReference type="ARBA" id="ARBA00004308"/>
    </source>
</evidence>
<reference evidence="8" key="1">
    <citation type="submission" date="2020-10" db="EMBL/GenBank/DDBJ databases">
        <title>Unveiling of a novel bifunctional photoreceptor, Dualchrome1, isolated from a cosmopolitan green alga.</title>
        <authorList>
            <person name="Suzuki S."/>
            <person name="Kawachi M."/>
        </authorList>
    </citation>
    <scope>NUCLEOTIDE SEQUENCE</scope>
    <source>
        <strain evidence="8">NIES 2893</strain>
    </source>
</reference>
<dbReference type="OrthoDB" id="10261046at2759"/>
<dbReference type="InterPro" id="IPR022775">
    <property type="entry name" value="AP_mu_sigma_su"/>
</dbReference>
<evidence type="ECO:0000313" key="9">
    <source>
        <dbReference type="Proteomes" id="UP000660262"/>
    </source>
</evidence>
<keyword evidence="9" id="KW-1185">Reference proteome</keyword>
<keyword evidence="4 6" id="KW-0653">Protein transport</keyword>
<feature type="domain" description="AP complex mu/sigma subunit" evidence="7">
    <location>
        <begin position="1"/>
        <end position="145"/>
    </location>
</feature>
<comment type="subcellular location">
    <subcellularLocation>
        <location evidence="1">Endomembrane system</location>
    </subcellularLocation>
</comment>
<sequence>MIKCFIVVNNTGVPRLTKFYEHCTPERQQELVRNVFEALHSRADGLCNFVEDAKRFGKGVKLIYRHFATLYFAALVDENESELGILDLIHVFVETLDSCFENVCELDLVFNSGKAYAVLDEIIMAGAVIETSSQAVLRRVDEIARAERFGVGIAHAK</sequence>
<evidence type="ECO:0000313" key="8">
    <source>
        <dbReference type="EMBL" id="GHP04525.1"/>
    </source>
</evidence>